<comment type="similarity">
    <text evidence="7">Belongs to the binding-protein-dependent transport system permease family.</text>
</comment>
<evidence type="ECO:0000256" key="1">
    <source>
        <dbReference type="ARBA" id="ARBA00004651"/>
    </source>
</evidence>
<accession>A0A6B0YVG3</accession>
<dbReference type="Gene3D" id="1.10.3720.10">
    <property type="entry name" value="MetI-like"/>
    <property type="match status" value="1"/>
</dbReference>
<evidence type="ECO:0000256" key="6">
    <source>
        <dbReference type="ARBA" id="ARBA00023136"/>
    </source>
</evidence>
<dbReference type="EMBL" id="VXRG01000137">
    <property type="protein sequence ID" value="MXY95124.1"/>
    <property type="molecule type" value="Genomic_DNA"/>
</dbReference>
<evidence type="ECO:0000256" key="4">
    <source>
        <dbReference type="ARBA" id="ARBA00022692"/>
    </source>
</evidence>
<keyword evidence="5 7" id="KW-1133">Transmembrane helix</keyword>
<keyword evidence="6 7" id="KW-0472">Membrane</keyword>
<evidence type="ECO:0000313" key="9">
    <source>
        <dbReference type="EMBL" id="MXY95124.1"/>
    </source>
</evidence>
<dbReference type="PANTHER" id="PTHR43005:SF1">
    <property type="entry name" value="SPERMIDINE_PUTRESCINE TRANSPORT SYSTEM PERMEASE PROTEIN"/>
    <property type="match status" value="1"/>
</dbReference>
<keyword evidence="2 7" id="KW-0813">Transport</keyword>
<evidence type="ECO:0000256" key="2">
    <source>
        <dbReference type="ARBA" id="ARBA00022448"/>
    </source>
</evidence>
<feature type="domain" description="ABC transmembrane type-1" evidence="8">
    <location>
        <begin position="87"/>
        <end position="301"/>
    </location>
</feature>
<keyword evidence="4 7" id="KW-0812">Transmembrane</keyword>
<feature type="transmembrane region" description="Helical" evidence="7">
    <location>
        <begin position="29"/>
        <end position="48"/>
    </location>
</feature>
<dbReference type="Pfam" id="PF00528">
    <property type="entry name" value="BPD_transp_1"/>
    <property type="match status" value="1"/>
</dbReference>
<evidence type="ECO:0000256" key="7">
    <source>
        <dbReference type="RuleBase" id="RU363032"/>
    </source>
</evidence>
<protein>
    <submittedName>
        <fullName evidence="9">Sugar ABC transporter permease</fullName>
    </submittedName>
</protein>
<dbReference type="GO" id="GO:0005886">
    <property type="term" value="C:plasma membrane"/>
    <property type="evidence" value="ECO:0007669"/>
    <property type="project" value="UniProtKB-SubCell"/>
</dbReference>
<dbReference type="InterPro" id="IPR000515">
    <property type="entry name" value="MetI-like"/>
</dbReference>
<comment type="caution">
    <text evidence="9">The sequence shown here is derived from an EMBL/GenBank/DDBJ whole genome shotgun (WGS) entry which is preliminary data.</text>
</comment>
<evidence type="ECO:0000256" key="3">
    <source>
        <dbReference type="ARBA" id="ARBA00022475"/>
    </source>
</evidence>
<evidence type="ECO:0000256" key="5">
    <source>
        <dbReference type="ARBA" id="ARBA00022989"/>
    </source>
</evidence>
<comment type="subcellular location">
    <subcellularLocation>
        <location evidence="1 7">Cell membrane</location>
        <topology evidence="1 7">Multi-pass membrane protein</topology>
    </subcellularLocation>
</comment>
<proteinExistence type="inferred from homology"/>
<dbReference type="CDD" id="cd06261">
    <property type="entry name" value="TM_PBP2"/>
    <property type="match status" value="1"/>
</dbReference>
<dbReference type="PROSITE" id="PS50928">
    <property type="entry name" value="ABC_TM1"/>
    <property type="match status" value="1"/>
</dbReference>
<evidence type="ECO:0000259" key="8">
    <source>
        <dbReference type="PROSITE" id="PS50928"/>
    </source>
</evidence>
<dbReference type="AlphaFoldDB" id="A0A6B0YVG3"/>
<feature type="transmembrane region" description="Helical" evidence="7">
    <location>
        <begin position="280"/>
        <end position="301"/>
    </location>
</feature>
<sequence length="310" mass="34563">MSTKTLSVPLPEGLERLSRRLSNRHITPYYYLLPTVIPLLLLTVYPLLRGIYLAFTQYNLYNKDTTLVGAFNFIELTTNDTLFWGALANNILWTVGIVVITYALGLFTAIALNENMPLQGLFRGLALIPWVCPAVVAALTWRWIFDPHFGMLNYALMEVGLIDRQIGWLGDKNTALAATMVVAIWKLFPFSVVMLLAGLQTVPEELYEAGAIDGAGVLGRFRYITVPLLNRVGKIAILLTTIWAFNHFDSVYVLTGGGPGDTTMLLSIMSYLNAFRFFKIGYASAVGVVMLILLLLPITLYTRQVLEDVE</sequence>
<feature type="transmembrane region" description="Helical" evidence="7">
    <location>
        <begin position="124"/>
        <end position="144"/>
    </location>
</feature>
<name>A0A6B0YVG3_9CHLR</name>
<dbReference type="GO" id="GO:0055085">
    <property type="term" value="P:transmembrane transport"/>
    <property type="evidence" value="ECO:0007669"/>
    <property type="project" value="InterPro"/>
</dbReference>
<reference evidence="9" key="1">
    <citation type="submission" date="2019-09" db="EMBL/GenBank/DDBJ databases">
        <title>Characterisation of the sponge microbiome using genome-centric metagenomics.</title>
        <authorList>
            <person name="Engelberts J.P."/>
            <person name="Robbins S.J."/>
            <person name="De Goeij J.M."/>
            <person name="Aranda M."/>
            <person name="Bell S.C."/>
            <person name="Webster N.S."/>
        </authorList>
    </citation>
    <scope>NUCLEOTIDE SEQUENCE</scope>
    <source>
        <strain evidence="9">SB0664_bin_27</strain>
    </source>
</reference>
<feature type="transmembrane region" description="Helical" evidence="7">
    <location>
        <begin position="175"/>
        <end position="197"/>
    </location>
</feature>
<dbReference type="PANTHER" id="PTHR43005">
    <property type="entry name" value="BLR7065 PROTEIN"/>
    <property type="match status" value="1"/>
</dbReference>
<dbReference type="InterPro" id="IPR035906">
    <property type="entry name" value="MetI-like_sf"/>
</dbReference>
<keyword evidence="3" id="KW-1003">Cell membrane</keyword>
<gene>
    <name evidence="9" type="ORF">F4Y42_16915</name>
</gene>
<organism evidence="9">
    <name type="scientific">Caldilineaceae bacterium SB0664_bin_27</name>
    <dbReference type="NCBI Taxonomy" id="2605260"/>
    <lineage>
        <taxon>Bacteria</taxon>
        <taxon>Bacillati</taxon>
        <taxon>Chloroflexota</taxon>
        <taxon>Caldilineae</taxon>
        <taxon>Caldilineales</taxon>
        <taxon>Caldilineaceae</taxon>
    </lineage>
</organism>
<dbReference type="SUPFAM" id="SSF161098">
    <property type="entry name" value="MetI-like"/>
    <property type="match status" value="1"/>
</dbReference>
<feature type="transmembrane region" description="Helical" evidence="7">
    <location>
        <begin position="91"/>
        <end position="112"/>
    </location>
</feature>
<dbReference type="SUPFAM" id="SSF160964">
    <property type="entry name" value="MalF N-terminal region-like"/>
    <property type="match status" value="1"/>
</dbReference>